<accession>A0A7W9W8C7</accession>
<proteinExistence type="predicted"/>
<dbReference type="InterPro" id="IPR017853">
    <property type="entry name" value="GH"/>
</dbReference>
<comment type="caution">
    <text evidence="1">The sequence shown here is derived from an EMBL/GenBank/DDBJ whole genome shotgun (WGS) entry which is preliminary data.</text>
</comment>
<dbReference type="Proteomes" id="UP000520814">
    <property type="component" value="Unassembled WGS sequence"/>
</dbReference>
<reference evidence="1 2" key="1">
    <citation type="submission" date="2020-08" db="EMBL/GenBank/DDBJ databases">
        <title>Genomic Encyclopedia of Type Strains, Phase IV (KMG-IV): sequencing the most valuable type-strain genomes for metagenomic binning, comparative biology and taxonomic classification.</title>
        <authorList>
            <person name="Goeker M."/>
        </authorList>
    </citation>
    <scope>NUCLEOTIDE SEQUENCE [LARGE SCALE GENOMIC DNA]</scope>
    <source>
        <strain evidence="1 2">DSM 23562</strain>
    </source>
</reference>
<dbReference type="SUPFAM" id="SSF51445">
    <property type="entry name" value="(Trans)glycosidases"/>
    <property type="match status" value="1"/>
</dbReference>
<gene>
    <name evidence="1" type="ORF">HNQ39_003947</name>
</gene>
<dbReference type="RefSeq" id="WP_184200569.1">
    <property type="nucleotide sequence ID" value="NZ_JACHGW010000004.1"/>
</dbReference>
<protein>
    <recommendedName>
        <fullName evidence="3">Glycoside hydrolase family 5 domain-containing protein</fullName>
    </recommendedName>
</protein>
<keyword evidence="2" id="KW-1185">Reference proteome</keyword>
<sequence length="889" mass="96780">MVRAADAQPPARLTATVDRAGTVTIRVAASQRVYATIRPGIFEAPWQFRTAVAGAQPGTARLRARTAGATVAVTFDASLEATSDRNLKLRYTLTPDKEIKVNSVHVALLTPTDEWTEGRGVLAESEALIEETAPKSATRLSGTGTLVLTRRGARLAAEAKDQPALLQDNRPFNAKELELRFGKQTPETTGRVWKAGETETFELLINLPSPTSLIREEPVTITAGEDWIPLDEPSLEITPGSALDFSTLLDAPAGKYGRVVSTGGHFGFERGTKPQRFWGVNLCFGANYLEKPEADALATRLARLGYNTVRIHHFDGEVLVPAQLDKLDYLIAALKKQGIYIKTDLFVSRQIPDTIALGDFKAAVLVSEPAFANWRDFTRTLLTHVNPYTQLAWKDEPAIGWLSVVNEPNLTNGFATFKPELYALFEKEWQAWRKSRSLAPAALPRQVGNDRAGREVGAFLAILHERGYAKMKAAIRELGCKALLTDLNGWSESPAFMAARTSLDFIDTHFYWDHPRFLESDWKLPSAGLQEGASALGSGGAGPGEVAMSRLFGKPFTVSEFNYSAPNNYRVEGGLLVGAAAAVQDWDAVWRFAYAHSREATLAASPLSYFDLASDPAGLLSDRAAVLLFVRGDVRPAPGAISRYLRRDELLTKPELTPTPGFGELALVTRVGSWVEDASGPLAPPRPAELRLTKGDSKDALAQLFQTRRLPETNRTNFDTQERQSETNEVFVNGQFGSLRVVTPRTLGGICPEGDAIKCGPLRIDIEGAKAAVYVSSLDGKPVAESGRLLVAHITDVQNTGLRYSAPDRQVLESWGTLPHLVQRGLANLTLTRKLPGKVEAWRLDTTGKRVAPLAAKLTGTELSLPLSVLGPDGKATIYYEVVIKGATP</sequence>
<organism evidence="1 2">
    <name type="scientific">Armatimonas rosea</name>
    <dbReference type="NCBI Taxonomy" id="685828"/>
    <lineage>
        <taxon>Bacteria</taxon>
        <taxon>Bacillati</taxon>
        <taxon>Armatimonadota</taxon>
        <taxon>Armatimonadia</taxon>
        <taxon>Armatimonadales</taxon>
        <taxon>Armatimonadaceae</taxon>
        <taxon>Armatimonas</taxon>
    </lineage>
</organism>
<dbReference type="Gene3D" id="3.20.20.80">
    <property type="entry name" value="Glycosidases"/>
    <property type="match status" value="1"/>
</dbReference>
<name>A0A7W9W8C7_ARMRO</name>
<dbReference type="AlphaFoldDB" id="A0A7W9W8C7"/>
<evidence type="ECO:0000313" key="1">
    <source>
        <dbReference type="EMBL" id="MBB6052126.1"/>
    </source>
</evidence>
<dbReference type="EMBL" id="JACHGW010000004">
    <property type="protein sequence ID" value="MBB6052126.1"/>
    <property type="molecule type" value="Genomic_DNA"/>
</dbReference>
<evidence type="ECO:0008006" key="3">
    <source>
        <dbReference type="Google" id="ProtNLM"/>
    </source>
</evidence>
<evidence type="ECO:0000313" key="2">
    <source>
        <dbReference type="Proteomes" id="UP000520814"/>
    </source>
</evidence>